<sequence length="168" mass="18811">MKKFFVTLFVALVGLSAFAQTEWVKQDIDKKFTVAFPAKPQQEEMMGVNIFKYKDADSVSYVVTFTDLGAFGMDSATIAEQAPTQEFHDMLKGQFEGQLAGFTFTKTEIVPWGNYTTYIFEAEDGEKKNKLFMKAVFVGEILYVLTSSVPTPVAVTNKDKFFSSVAVK</sequence>
<name>A0ABW6A0C7_9BACT</name>
<evidence type="ECO:0008006" key="4">
    <source>
        <dbReference type="Google" id="ProtNLM"/>
    </source>
</evidence>
<feature type="chain" id="PRO_5046794529" description="PsbP protein" evidence="1">
    <location>
        <begin position="20"/>
        <end position="168"/>
    </location>
</feature>
<proteinExistence type="predicted"/>
<reference evidence="3" key="1">
    <citation type="journal article" date="2019" name="Int. J. Syst. Evol. Microbiol.">
        <title>The Global Catalogue of Microorganisms (GCM) 10K type strain sequencing project: providing services to taxonomists for standard genome sequencing and annotation.</title>
        <authorList>
            <consortium name="The Broad Institute Genomics Platform"/>
            <consortium name="The Broad Institute Genome Sequencing Center for Infectious Disease"/>
            <person name="Wu L."/>
            <person name="Ma J."/>
        </authorList>
    </citation>
    <scope>NUCLEOTIDE SEQUENCE [LARGE SCALE GENOMIC DNA]</scope>
    <source>
        <strain evidence="3">KCTC 23299</strain>
    </source>
</reference>
<evidence type="ECO:0000313" key="2">
    <source>
        <dbReference type="EMBL" id="MFD2918724.1"/>
    </source>
</evidence>
<evidence type="ECO:0000256" key="1">
    <source>
        <dbReference type="SAM" id="SignalP"/>
    </source>
</evidence>
<dbReference type="Proteomes" id="UP001597511">
    <property type="component" value="Unassembled WGS sequence"/>
</dbReference>
<organism evidence="2 3">
    <name type="scientific">Terrimonas rubra</name>
    <dbReference type="NCBI Taxonomy" id="1035890"/>
    <lineage>
        <taxon>Bacteria</taxon>
        <taxon>Pseudomonadati</taxon>
        <taxon>Bacteroidota</taxon>
        <taxon>Chitinophagia</taxon>
        <taxon>Chitinophagales</taxon>
        <taxon>Chitinophagaceae</taxon>
        <taxon>Terrimonas</taxon>
    </lineage>
</organism>
<evidence type="ECO:0000313" key="3">
    <source>
        <dbReference type="Proteomes" id="UP001597511"/>
    </source>
</evidence>
<keyword evidence="3" id="KW-1185">Reference proteome</keyword>
<dbReference type="RefSeq" id="WP_386095195.1">
    <property type="nucleotide sequence ID" value="NZ_JBHUOZ010000001.1"/>
</dbReference>
<accession>A0ABW6A0C7</accession>
<keyword evidence="1" id="KW-0732">Signal</keyword>
<gene>
    <name evidence="2" type="ORF">ACFS6H_03315</name>
</gene>
<protein>
    <recommendedName>
        <fullName evidence="4">PsbP protein</fullName>
    </recommendedName>
</protein>
<dbReference type="EMBL" id="JBHUOZ010000001">
    <property type="protein sequence ID" value="MFD2918724.1"/>
    <property type="molecule type" value="Genomic_DNA"/>
</dbReference>
<comment type="caution">
    <text evidence="2">The sequence shown here is derived from an EMBL/GenBank/DDBJ whole genome shotgun (WGS) entry which is preliminary data.</text>
</comment>
<feature type="signal peptide" evidence="1">
    <location>
        <begin position="1"/>
        <end position="19"/>
    </location>
</feature>